<accession>A0A5B7HUG3</accession>
<sequence length="175" mass="19209">METRQKSSKEHEPKRNLKNKAKNRQNLDRNPKETHLNLSKKTVKRQGTRKSPYEAQGNDVCSRAIPPPGTSVEATGNSSVAPRISPKHREASEARFFSLFTLFTVLCKAACTVYQEVVEGETGKGAALVPQLCSSPQASTSASCFFFEMKDEKGSKVEGCLSGSLSFTLPFHAEL</sequence>
<reference evidence="2 3" key="1">
    <citation type="submission" date="2019-05" db="EMBL/GenBank/DDBJ databases">
        <title>Another draft genome of Portunus trituberculatus and its Hox gene families provides insights of decapod evolution.</title>
        <authorList>
            <person name="Jeong J.-H."/>
            <person name="Song I."/>
            <person name="Kim S."/>
            <person name="Choi T."/>
            <person name="Kim D."/>
            <person name="Ryu S."/>
            <person name="Kim W."/>
        </authorList>
    </citation>
    <scope>NUCLEOTIDE SEQUENCE [LARGE SCALE GENOMIC DNA]</scope>
    <source>
        <tissue evidence="2">Muscle</tissue>
    </source>
</reference>
<evidence type="ECO:0000313" key="3">
    <source>
        <dbReference type="Proteomes" id="UP000324222"/>
    </source>
</evidence>
<dbReference type="AlphaFoldDB" id="A0A5B7HUG3"/>
<keyword evidence="3" id="KW-1185">Reference proteome</keyword>
<name>A0A5B7HUG3_PORTR</name>
<protein>
    <submittedName>
        <fullName evidence="2">Uncharacterized protein</fullName>
    </submittedName>
</protein>
<proteinExistence type="predicted"/>
<evidence type="ECO:0000256" key="1">
    <source>
        <dbReference type="SAM" id="MobiDB-lite"/>
    </source>
</evidence>
<organism evidence="2 3">
    <name type="scientific">Portunus trituberculatus</name>
    <name type="common">Swimming crab</name>
    <name type="synonym">Neptunus trituberculatus</name>
    <dbReference type="NCBI Taxonomy" id="210409"/>
    <lineage>
        <taxon>Eukaryota</taxon>
        <taxon>Metazoa</taxon>
        <taxon>Ecdysozoa</taxon>
        <taxon>Arthropoda</taxon>
        <taxon>Crustacea</taxon>
        <taxon>Multicrustacea</taxon>
        <taxon>Malacostraca</taxon>
        <taxon>Eumalacostraca</taxon>
        <taxon>Eucarida</taxon>
        <taxon>Decapoda</taxon>
        <taxon>Pleocyemata</taxon>
        <taxon>Brachyura</taxon>
        <taxon>Eubrachyura</taxon>
        <taxon>Portunoidea</taxon>
        <taxon>Portunidae</taxon>
        <taxon>Portuninae</taxon>
        <taxon>Portunus</taxon>
    </lineage>
</organism>
<gene>
    <name evidence="2" type="ORF">E2C01_071085</name>
</gene>
<feature type="region of interest" description="Disordered" evidence="1">
    <location>
        <begin position="1"/>
        <end position="86"/>
    </location>
</feature>
<comment type="caution">
    <text evidence="2">The sequence shown here is derived from an EMBL/GenBank/DDBJ whole genome shotgun (WGS) entry which is preliminary data.</text>
</comment>
<feature type="compositionally biased region" description="Basic and acidic residues" evidence="1">
    <location>
        <begin position="1"/>
        <end position="15"/>
    </location>
</feature>
<evidence type="ECO:0000313" key="2">
    <source>
        <dbReference type="EMBL" id="MPC76661.1"/>
    </source>
</evidence>
<dbReference type="Proteomes" id="UP000324222">
    <property type="component" value="Unassembled WGS sequence"/>
</dbReference>
<feature type="compositionally biased region" description="Basic and acidic residues" evidence="1">
    <location>
        <begin position="25"/>
        <end position="35"/>
    </location>
</feature>
<dbReference type="EMBL" id="VSRR010043908">
    <property type="protein sequence ID" value="MPC76661.1"/>
    <property type="molecule type" value="Genomic_DNA"/>
</dbReference>